<dbReference type="STRING" id="1513896.SAMN05660841_02187"/>
<name>A0A1T5DWT2_9SPHI</name>
<dbReference type="RefSeq" id="WP_079643123.1">
    <property type="nucleotide sequence ID" value="NZ_FUZF01000009.1"/>
</dbReference>
<evidence type="ECO:0000313" key="2">
    <source>
        <dbReference type="Proteomes" id="UP000190150"/>
    </source>
</evidence>
<protein>
    <submittedName>
        <fullName evidence="1">Uncharacterized protein</fullName>
    </submittedName>
</protein>
<evidence type="ECO:0000313" key="1">
    <source>
        <dbReference type="EMBL" id="SKB76069.1"/>
    </source>
</evidence>
<organism evidence="1 2">
    <name type="scientific">Sphingobacterium nematocida</name>
    <dbReference type="NCBI Taxonomy" id="1513896"/>
    <lineage>
        <taxon>Bacteria</taxon>
        <taxon>Pseudomonadati</taxon>
        <taxon>Bacteroidota</taxon>
        <taxon>Sphingobacteriia</taxon>
        <taxon>Sphingobacteriales</taxon>
        <taxon>Sphingobacteriaceae</taxon>
        <taxon>Sphingobacterium</taxon>
    </lineage>
</organism>
<sequence length="365" mass="42793">MISTITPLQEAVEQQLLASRSELSKPDLSIDEICAKVLDDMFVLFRQIKTPEMASQLINQCYVLIRNLLDQLWSAPDLFSSFEAVEKLYFRFELSFGFYIQPGNTPPLFLQQQLSEEIKRRLPAISSKLLEKAIPELYILELGYGIESLLNPGKQPQLCYAHLDYIPKLLGGLEQIARDNRDKVWVDRYVFLMIRFNFNYPGFFNRWSEHLTKTLKELDTGRAQKHLFHIERQLTFSYHSGDLCYNLSQEPLLEQMLLYVDDLLEKFTDSVQDNTTFEETSLLTKLNGDELNLIFYYFYKFRIYDYPNKREAAKAFSNTIQSISKQNISYKTLEKFEKSRLEASAIKMKRLLKAVVEAIDQDFKH</sequence>
<dbReference type="EMBL" id="FUZF01000009">
    <property type="protein sequence ID" value="SKB76069.1"/>
    <property type="molecule type" value="Genomic_DNA"/>
</dbReference>
<dbReference type="Proteomes" id="UP000190150">
    <property type="component" value="Unassembled WGS sequence"/>
</dbReference>
<accession>A0A1T5DWT2</accession>
<dbReference type="OrthoDB" id="707251at2"/>
<proteinExistence type="predicted"/>
<reference evidence="2" key="1">
    <citation type="submission" date="2017-02" db="EMBL/GenBank/DDBJ databases">
        <authorList>
            <person name="Varghese N."/>
            <person name="Submissions S."/>
        </authorList>
    </citation>
    <scope>NUCLEOTIDE SEQUENCE [LARGE SCALE GENOMIC DNA]</scope>
    <source>
        <strain evidence="2">DSM 24091</strain>
    </source>
</reference>
<gene>
    <name evidence="1" type="ORF">SAMN05660841_02187</name>
</gene>
<dbReference type="AlphaFoldDB" id="A0A1T5DWT2"/>
<keyword evidence="2" id="KW-1185">Reference proteome</keyword>